<evidence type="ECO:0000256" key="1">
    <source>
        <dbReference type="SAM" id="MobiDB-lite"/>
    </source>
</evidence>
<reference evidence="4" key="1">
    <citation type="journal article" date="2019" name="Int. J. Syst. Evol. Microbiol.">
        <title>The Global Catalogue of Microorganisms (GCM) 10K type strain sequencing project: providing services to taxonomists for standard genome sequencing and annotation.</title>
        <authorList>
            <consortium name="The Broad Institute Genomics Platform"/>
            <consortium name="The Broad Institute Genome Sequencing Center for Infectious Disease"/>
            <person name="Wu L."/>
            <person name="Ma J."/>
        </authorList>
    </citation>
    <scope>NUCLEOTIDE SEQUENCE [LARGE SCALE GENOMIC DNA]</scope>
    <source>
        <strain evidence="4">NBRC 108725</strain>
    </source>
</reference>
<keyword evidence="2" id="KW-1133">Transmembrane helix</keyword>
<keyword evidence="2" id="KW-0472">Membrane</keyword>
<organism evidence="3 4">
    <name type="scientific">Naasia aerilata</name>
    <dbReference type="NCBI Taxonomy" id="1162966"/>
    <lineage>
        <taxon>Bacteria</taxon>
        <taxon>Bacillati</taxon>
        <taxon>Actinomycetota</taxon>
        <taxon>Actinomycetes</taxon>
        <taxon>Micrococcales</taxon>
        <taxon>Microbacteriaceae</taxon>
        <taxon>Naasia</taxon>
    </lineage>
</organism>
<gene>
    <name evidence="3" type="ORF">GCM10025866_32700</name>
</gene>
<evidence type="ECO:0008006" key="5">
    <source>
        <dbReference type="Google" id="ProtNLM"/>
    </source>
</evidence>
<dbReference type="EMBL" id="AP027731">
    <property type="protein sequence ID" value="BDZ47361.1"/>
    <property type="molecule type" value="Genomic_DNA"/>
</dbReference>
<keyword evidence="4" id="KW-1185">Reference proteome</keyword>
<proteinExistence type="predicted"/>
<sequence>MSTALATAPLRRPTAPGTTARPAAPVAPPRIEIAPVREQRRARPRAVYAGVVVGGLGALMLGQLFLSIALSDGAYTIDSLQATQKEQARQVQQLTEDLGRLSSPQNLAENAEALGMVQNANPVWLRMSDGAVIGTPAPAQGAGVLSGTGSQVANHLLTGLPLVTQIPAQSATSGQPAGTSAAAQLPLQGPLAAPTTR</sequence>
<protein>
    <recommendedName>
        <fullName evidence="5">Cell division protein FtsL</fullName>
    </recommendedName>
</protein>
<feature type="region of interest" description="Disordered" evidence="1">
    <location>
        <begin position="1"/>
        <end position="28"/>
    </location>
</feature>
<accession>A0ABM8GGU7</accession>
<evidence type="ECO:0000313" key="3">
    <source>
        <dbReference type="EMBL" id="BDZ47361.1"/>
    </source>
</evidence>
<feature type="compositionally biased region" description="Low complexity" evidence="1">
    <location>
        <begin position="181"/>
        <end position="197"/>
    </location>
</feature>
<name>A0ABM8GGU7_9MICO</name>
<feature type="transmembrane region" description="Helical" evidence="2">
    <location>
        <begin position="46"/>
        <end position="70"/>
    </location>
</feature>
<dbReference type="RefSeq" id="WP_286277278.1">
    <property type="nucleotide sequence ID" value="NZ_AP027731.1"/>
</dbReference>
<evidence type="ECO:0000313" key="4">
    <source>
        <dbReference type="Proteomes" id="UP001321498"/>
    </source>
</evidence>
<keyword evidence="2" id="KW-0812">Transmembrane</keyword>
<dbReference type="Proteomes" id="UP001321498">
    <property type="component" value="Chromosome"/>
</dbReference>
<evidence type="ECO:0000256" key="2">
    <source>
        <dbReference type="SAM" id="Phobius"/>
    </source>
</evidence>
<feature type="compositionally biased region" description="Low complexity" evidence="1">
    <location>
        <begin position="1"/>
        <end position="24"/>
    </location>
</feature>
<feature type="region of interest" description="Disordered" evidence="1">
    <location>
        <begin position="170"/>
        <end position="197"/>
    </location>
</feature>